<dbReference type="Gene3D" id="3.30.450.40">
    <property type="match status" value="1"/>
</dbReference>
<dbReference type="InterPro" id="IPR003018">
    <property type="entry name" value="GAF"/>
</dbReference>
<reference evidence="2 3" key="2">
    <citation type="submission" date="2020-08" db="EMBL/GenBank/DDBJ databases">
        <authorList>
            <person name="Ueki A."/>
            <person name="Tonouchi A."/>
        </authorList>
    </citation>
    <scope>NUCLEOTIDE SEQUENCE [LARGE SCALE GENOMIC DNA]</scope>
    <source>
        <strain evidence="2 3">CTTW</strain>
    </source>
</reference>
<gene>
    <name evidence="2" type="ORF">bsdcttw_02750</name>
</gene>
<evidence type="ECO:0000313" key="2">
    <source>
        <dbReference type="EMBL" id="BCJ97234.1"/>
    </source>
</evidence>
<name>A0A7I8DIP3_9FIRM</name>
<dbReference type="SUPFAM" id="SSF55781">
    <property type="entry name" value="GAF domain-like"/>
    <property type="match status" value="1"/>
</dbReference>
<dbReference type="Pfam" id="PF01590">
    <property type="entry name" value="GAF"/>
    <property type="match status" value="1"/>
</dbReference>
<evidence type="ECO:0000259" key="1">
    <source>
        <dbReference type="Pfam" id="PF01590"/>
    </source>
</evidence>
<accession>A0A7I8DIP3</accession>
<keyword evidence="3" id="KW-1185">Reference proteome</keyword>
<reference evidence="2 3" key="1">
    <citation type="submission" date="2020-08" db="EMBL/GenBank/DDBJ databases">
        <title>Draft genome sequencing of an Anaerocolumna strain isolated from anoxic soil subjected to BSD treatment.</title>
        <authorList>
            <person name="Uek A."/>
            <person name="Tonouchi A."/>
        </authorList>
    </citation>
    <scope>NUCLEOTIDE SEQUENCE [LARGE SCALE GENOMIC DNA]</scope>
    <source>
        <strain evidence="2 3">CTTW</strain>
    </source>
</reference>
<dbReference type="Proteomes" id="UP000515703">
    <property type="component" value="Chromosome"/>
</dbReference>
<evidence type="ECO:0000313" key="3">
    <source>
        <dbReference type="Proteomes" id="UP000515703"/>
    </source>
</evidence>
<dbReference type="RefSeq" id="WP_185257684.1">
    <property type="nucleotide sequence ID" value="NZ_AP023368.1"/>
</dbReference>
<protein>
    <recommendedName>
        <fullName evidence="1">GAF domain-containing protein</fullName>
    </recommendedName>
</protein>
<organism evidence="2 3">
    <name type="scientific">Anaerocolumna chitinilytica</name>
    <dbReference type="NCBI Taxonomy" id="1727145"/>
    <lineage>
        <taxon>Bacteria</taxon>
        <taxon>Bacillati</taxon>
        <taxon>Bacillota</taxon>
        <taxon>Clostridia</taxon>
        <taxon>Lachnospirales</taxon>
        <taxon>Lachnospiraceae</taxon>
        <taxon>Anaerocolumna</taxon>
    </lineage>
</organism>
<feature type="domain" description="GAF" evidence="1">
    <location>
        <begin position="6"/>
        <end position="136"/>
    </location>
</feature>
<dbReference type="InterPro" id="IPR029016">
    <property type="entry name" value="GAF-like_dom_sf"/>
</dbReference>
<sequence>MELKRLEELFQKIVEITGVQDIGYHRIEEGRLKPVYKTQTDTLGIEKWKTVHGQNPVYVKETYILREITEKKQPVEIYDTHNDSRSADAFFLFGLDSIMIIPVVRDDEVKAIICVAAIGKQHQFTREEMDTCCNLADNYLQGTY</sequence>
<dbReference type="AlphaFoldDB" id="A0A7I8DIP3"/>
<dbReference type="EMBL" id="AP023368">
    <property type="protein sequence ID" value="BCJ97234.1"/>
    <property type="molecule type" value="Genomic_DNA"/>
</dbReference>
<dbReference type="KEGG" id="acht:bsdcttw_02750"/>
<proteinExistence type="predicted"/>